<dbReference type="NCBIfam" id="TIGR01256">
    <property type="entry name" value="modA"/>
    <property type="match status" value="1"/>
</dbReference>
<dbReference type="FunFam" id="3.40.190.10:FF:000035">
    <property type="entry name" value="Molybdate ABC transporter substrate-binding protein"/>
    <property type="match status" value="1"/>
</dbReference>
<dbReference type="PANTHER" id="PTHR30632:SF14">
    <property type="entry name" value="TUNGSTATE_MOLYBDATE_CHROMATE-BINDING PROTEIN MODA"/>
    <property type="match status" value="1"/>
</dbReference>
<dbReference type="PANTHER" id="PTHR30632">
    <property type="entry name" value="MOLYBDATE-BINDING PERIPLASMIC PROTEIN"/>
    <property type="match status" value="1"/>
</dbReference>
<dbReference type="Proteomes" id="UP000280507">
    <property type="component" value="Unassembled WGS sequence"/>
</dbReference>
<comment type="subunit">
    <text evidence="5">The complex is composed of two ATP-binding proteins (ModC), two transmembrane proteins (ModB) and a solute-binding protein (ModA).</text>
</comment>
<sequence length="262" mass="28681">MIIKVAFIAVMLGFITLSTPSFASNISPRTLNLAVASNFIIPATQLVEAFEKETGHKVRLSYGSSGKLFAQIKNRAPYDVFLSADLEKPEALIEEQLASADSLVIYARGQLVLWSRQAGDSESLKESLLKANRIAIANPKLAPYGKAAEETLVNLSVWEQVKKKLVQGESIGQTYQFVFSGNADTGLVAYSQILARPFNGKIVNIPDTLHDTIDQGGVILSNSENIELAKDFMAFLMRSDTQSKIQQFGYANTPIKPADDTY</sequence>
<feature type="binding site" evidence="6">
    <location>
        <position position="65"/>
    </location>
    <ligand>
        <name>molybdate</name>
        <dbReference type="ChEBI" id="CHEBI:36264"/>
    </ligand>
</feature>
<comment type="similarity">
    <text evidence="1">Belongs to the bacterial solute-binding protein ModA family.</text>
</comment>
<dbReference type="CDD" id="cd13539">
    <property type="entry name" value="PBP2_AvModA"/>
    <property type="match status" value="1"/>
</dbReference>
<dbReference type="GO" id="GO:0015689">
    <property type="term" value="P:molybdate ion transport"/>
    <property type="evidence" value="ECO:0007669"/>
    <property type="project" value="InterPro"/>
</dbReference>
<evidence type="ECO:0000256" key="2">
    <source>
        <dbReference type="ARBA" id="ARBA00022505"/>
    </source>
</evidence>
<proteinExistence type="inferred from homology"/>
<dbReference type="SUPFAM" id="SSF53850">
    <property type="entry name" value="Periplasmic binding protein-like II"/>
    <property type="match status" value="1"/>
</dbReference>
<dbReference type="AlphaFoldDB" id="A0A3M8Q0Z2"/>
<dbReference type="OrthoDB" id="9785015at2"/>
<organism evidence="8 9">
    <name type="scientific">Marinomonas hwangdonensis</name>
    <dbReference type="NCBI Taxonomy" id="1053647"/>
    <lineage>
        <taxon>Bacteria</taxon>
        <taxon>Pseudomonadati</taxon>
        <taxon>Pseudomonadota</taxon>
        <taxon>Gammaproteobacteria</taxon>
        <taxon>Oceanospirillales</taxon>
        <taxon>Oceanospirillaceae</taxon>
        <taxon>Marinomonas</taxon>
    </lineage>
</organism>
<keyword evidence="4 7" id="KW-0732">Signal</keyword>
<accession>A0A3M8Q0Z2</accession>
<comment type="caution">
    <text evidence="8">The sequence shown here is derived from an EMBL/GenBank/DDBJ whole genome shotgun (WGS) entry which is preliminary data.</text>
</comment>
<feature type="binding site" evidence="6">
    <location>
        <position position="171"/>
    </location>
    <ligand>
        <name>molybdate</name>
        <dbReference type="ChEBI" id="CHEBI:36264"/>
    </ligand>
</feature>
<evidence type="ECO:0000256" key="3">
    <source>
        <dbReference type="ARBA" id="ARBA00022723"/>
    </source>
</evidence>
<evidence type="ECO:0000256" key="1">
    <source>
        <dbReference type="ARBA" id="ARBA00009175"/>
    </source>
</evidence>
<keyword evidence="3 6" id="KW-0479">Metal-binding</keyword>
<gene>
    <name evidence="8" type="primary">modA</name>
    <name evidence="8" type="ORF">EBI00_12860</name>
</gene>
<dbReference type="PIRSF" id="PIRSF004846">
    <property type="entry name" value="ModA"/>
    <property type="match status" value="1"/>
</dbReference>
<dbReference type="InterPro" id="IPR005950">
    <property type="entry name" value="ModA"/>
</dbReference>
<evidence type="ECO:0000256" key="4">
    <source>
        <dbReference type="ARBA" id="ARBA00022729"/>
    </source>
</evidence>
<feature type="chain" id="PRO_5018075442" evidence="7">
    <location>
        <begin position="24"/>
        <end position="262"/>
    </location>
</feature>
<reference evidence="8 9" key="1">
    <citation type="journal article" date="2012" name="Int. J. Syst. Evol. Microbiol.">
        <title>Marinomonas hwangdonensis sp. nov., isolated from seawater.</title>
        <authorList>
            <person name="Jung Y.T."/>
            <person name="Oh T.K."/>
            <person name="Yoon J.H."/>
        </authorList>
    </citation>
    <scope>NUCLEOTIDE SEQUENCE [LARGE SCALE GENOMIC DNA]</scope>
    <source>
        <strain evidence="8 9">HDW-15</strain>
    </source>
</reference>
<evidence type="ECO:0000256" key="5">
    <source>
        <dbReference type="ARBA" id="ARBA00062515"/>
    </source>
</evidence>
<dbReference type="GO" id="GO:0046872">
    <property type="term" value="F:metal ion binding"/>
    <property type="evidence" value="ECO:0007669"/>
    <property type="project" value="UniProtKB-KW"/>
</dbReference>
<dbReference type="GO" id="GO:0030973">
    <property type="term" value="F:molybdate ion binding"/>
    <property type="evidence" value="ECO:0007669"/>
    <property type="project" value="InterPro"/>
</dbReference>
<evidence type="ECO:0000313" key="9">
    <source>
        <dbReference type="Proteomes" id="UP000280507"/>
    </source>
</evidence>
<dbReference type="RefSeq" id="WP_123096346.1">
    <property type="nucleotide sequence ID" value="NZ_RIZG01000008.1"/>
</dbReference>
<dbReference type="InterPro" id="IPR050682">
    <property type="entry name" value="ModA/WtpA"/>
</dbReference>
<feature type="signal peptide" evidence="7">
    <location>
        <begin position="1"/>
        <end position="23"/>
    </location>
</feature>
<dbReference type="EMBL" id="RIZG01000008">
    <property type="protein sequence ID" value="RNF49251.1"/>
    <property type="molecule type" value="Genomic_DNA"/>
</dbReference>
<name>A0A3M8Q0Z2_9GAMM</name>
<dbReference type="Gene3D" id="3.40.190.10">
    <property type="entry name" value="Periplasmic binding protein-like II"/>
    <property type="match status" value="2"/>
</dbReference>
<dbReference type="GO" id="GO:1901359">
    <property type="term" value="F:tungstate binding"/>
    <property type="evidence" value="ECO:0007669"/>
    <property type="project" value="UniProtKB-ARBA"/>
</dbReference>
<evidence type="ECO:0000313" key="8">
    <source>
        <dbReference type="EMBL" id="RNF49251.1"/>
    </source>
</evidence>
<protein>
    <submittedName>
        <fullName evidence="8">Molybdate ABC transporter substrate-binding protein</fullName>
    </submittedName>
</protein>
<dbReference type="InterPro" id="IPR044084">
    <property type="entry name" value="AvModA-like_subst-bd"/>
</dbReference>
<keyword evidence="2 6" id="KW-0500">Molybdenum</keyword>
<keyword evidence="9" id="KW-1185">Reference proteome</keyword>
<evidence type="ECO:0000256" key="6">
    <source>
        <dbReference type="PIRSR" id="PIRSR004846-1"/>
    </source>
</evidence>
<evidence type="ECO:0000256" key="7">
    <source>
        <dbReference type="SAM" id="SignalP"/>
    </source>
</evidence>
<dbReference type="Pfam" id="PF13531">
    <property type="entry name" value="SBP_bac_11"/>
    <property type="match status" value="1"/>
</dbReference>